<evidence type="ECO:0000256" key="4">
    <source>
        <dbReference type="SAM" id="Phobius"/>
    </source>
</evidence>
<evidence type="ECO:0000256" key="1">
    <source>
        <dbReference type="ARBA" id="ARBA00022692"/>
    </source>
</evidence>
<feature type="transmembrane region" description="Helical" evidence="4">
    <location>
        <begin position="76"/>
        <end position="94"/>
    </location>
</feature>
<evidence type="ECO:0000259" key="5">
    <source>
        <dbReference type="PROSITE" id="PS50850"/>
    </source>
</evidence>
<dbReference type="AlphaFoldDB" id="A0A7C5AMY9"/>
<feature type="transmembrane region" description="Helical" evidence="4">
    <location>
        <begin position="317"/>
        <end position="340"/>
    </location>
</feature>
<evidence type="ECO:0000256" key="3">
    <source>
        <dbReference type="ARBA" id="ARBA00023136"/>
    </source>
</evidence>
<dbReference type="CDD" id="cd17325">
    <property type="entry name" value="MFS_MdtG_SLC18_like"/>
    <property type="match status" value="1"/>
</dbReference>
<accession>A0A7C5AMY9</accession>
<dbReference type="InterPro" id="IPR036259">
    <property type="entry name" value="MFS_trans_sf"/>
</dbReference>
<dbReference type="Pfam" id="PF07690">
    <property type="entry name" value="MFS_1"/>
    <property type="match status" value="1"/>
</dbReference>
<feature type="transmembrane region" description="Helical" evidence="4">
    <location>
        <begin position="168"/>
        <end position="192"/>
    </location>
</feature>
<dbReference type="PANTHER" id="PTHR23531">
    <property type="entry name" value="QUINOLENE RESISTANCE PROTEIN NORA"/>
    <property type="match status" value="1"/>
</dbReference>
<gene>
    <name evidence="6" type="ORF">ENW48_10645</name>
</gene>
<reference evidence="6" key="1">
    <citation type="journal article" date="2020" name="mSystems">
        <title>Genome- and Community-Level Interaction Insights into Carbon Utilization and Element Cycling Functions of Hydrothermarchaeota in Hydrothermal Sediment.</title>
        <authorList>
            <person name="Zhou Z."/>
            <person name="Liu Y."/>
            <person name="Xu W."/>
            <person name="Pan J."/>
            <person name="Luo Z.H."/>
            <person name="Li M."/>
        </authorList>
    </citation>
    <scope>NUCLEOTIDE SEQUENCE [LARGE SCALE GENOMIC DNA]</scope>
    <source>
        <strain evidence="6">SpSt-853</strain>
    </source>
</reference>
<keyword evidence="3 4" id="KW-0472">Membrane</keyword>
<evidence type="ECO:0000313" key="6">
    <source>
        <dbReference type="EMBL" id="HGZ12654.1"/>
    </source>
</evidence>
<feature type="transmembrane region" description="Helical" evidence="4">
    <location>
        <begin position="293"/>
        <end position="311"/>
    </location>
</feature>
<comment type="caution">
    <text evidence="6">The sequence shown here is derived from an EMBL/GenBank/DDBJ whole genome shotgun (WGS) entry which is preliminary data.</text>
</comment>
<dbReference type="GO" id="GO:0022857">
    <property type="term" value="F:transmembrane transporter activity"/>
    <property type="evidence" value="ECO:0007669"/>
    <property type="project" value="InterPro"/>
</dbReference>
<dbReference type="SUPFAM" id="SSF103473">
    <property type="entry name" value="MFS general substrate transporter"/>
    <property type="match status" value="1"/>
</dbReference>
<feature type="domain" description="Major facilitator superfamily (MFS) profile" evidence="5">
    <location>
        <begin position="9"/>
        <end position="408"/>
    </location>
</feature>
<protein>
    <submittedName>
        <fullName evidence="6">MFS transporter</fullName>
    </submittedName>
</protein>
<feature type="transmembrane region" description="Helical" evidence="4">
    <location>
        <begin position="106"/>
        <end position="126"/>
    </location>
</feature>
<proteinExistence type="predicted"/>
<dbReference type="InterPro" id="IPR052714">
    <property type="entry name" value="MFS_Exporter"/>
</dbReference>
<name>A0A7C5AMY9_9BACT</name>
<dbReference type="PROSITE" id="PS50850">
    <property type="entry name" value="MFS"/>
    <property type="match status" value="1"/>
</dbReference>
<dbReference type="InterPro" id="IPR020846">
    <property type="entry name" value="MFS_dom"/>
</dbReference>
<keyword evidence="2 4" id="KW-1133">Transmembrane helix</keyword>
<organism evidence="6">
    <name type="scientific">Desulfobacca acetoxidans</name>
    <dbReference type="NCBI Taxonomy" id="60893"/>
    <lineage>
        <taxon>Bacteria</taxon>
        <taxon>Pseudomonadati</taxon>
        <taxon>Thermodesulfobacteriota</taxon>
        <taxon>Desulfobaccia</taxon>
        <taxon>Desulfobaccales</taxon>
        <taxon>Desulfobaccaceae</taxon>
        <taxon>Desulfobacca</taxon>
    </lineage>
</organism>
<feature type="transmembrane region" description="Helical" evidence="4">
    <location>
        <begin position="352"/>
        <end position="376"/>
    </location>
</feature>
<keyword evidence="1 4" id="KW-0812">Transmembrane</keyword>
<feature type="transmembrane region" description="Helical" evidence="4">
    <location>
        <begin position="382"/>
        <end position="400"/>
    </location>
</feature>
<dbReference type="InterPro" id="IPR011701">
    <property type="entry name" value="MFS"/>
</dbReference>
<feature type="transmembrane region" description="Helical" evidence="4">
    <location>
        <begin position="133"/>
        <end position="156"/>
    </location>
</feature>
<sequence>MIPNLFATRFAGLCLVGFFARLSYALARTPVLPLFAYYLGAGPEAIGLVVGISTVTGIFFKMPAGVLADVIGKTRTLFLGLAFFALAPFAYLFVTSYSGLVAVRFFHGFATAIYGPVAMAVVADLAPDRRAEMLSWFSTVTIMGNLLGPPLGGFLLTRLAADGQPHLAYFQIVYGVVAALGLLSFLLSFFILASQPELQPLQDGRTLATVWSKFHQGVRELLLNSKILVTSNMEGVQNLALGALEAFLPIYAVTLCGFSAFQAGLLWGVQMVTTLLAKPLMGGVSDRRGRRPLIFWGMFACALPLALIPWFRQYSVLLVLAAVFGLGEAVVTSSAAALVADLCRREHLGAAMGTFGTIFDVGHALGPLSAGLLIGFWGGRDYRWPFALISGLLIIAALAFRKVMGHRAS</sequence>
<dbReference type="EMBL" id="DTKJ01000074">
    <property type="protein sequence ID" value="HGZ12654.1"/>
    <property type="molecule type" value="Genomic_DNA"/>
</dbReference>
<dbReference type="PANTHER" id="PTHR23531:SF1">
    <property type="entry name" value="QUINOLENE RESISTANCE PROTEIN NORA"/>
    <property type="match status" value="1"/>
</dbReference>
<dbReference type="Gene3D" id="1.20.1250.20">
    <property type="entry name" value="MFS general substrate transporter like domains"/>
    <property type="match status" value="2"/>
</dbReference>
<evidence type="ECO:0000256" key="2">
    <source>
        <dbReference type="ARBA" id="ARBA00022989"/>
    </source>
</evidence>
<feature type="transmembrane region" description="Helical" evidence="4">
    <location>
        <begin position="35"/>
        <end position="60"/>
    </location>
</feature>